<dbReference type="OrthoDB" id="7438987at2"/>
<evidence type="ECO:0000256" key="3">
    <source>
        <dbReference type="ARBA" id="ARBA00022840"/>
    </source>
</evidence>
<keyword evidence="2" id="KW-0547">Nucleotide-binding</keyword>
<evidence type="ECO:0000256" key="1">
    <source>
        <dbReference type="ARBA" id="ARBA00006914"/>
    </source>
</evidence>
<protein>
    <submittedName>
        <fullName evidence="5">AAA family ATPase</fullName>
    </submittedName>
</protein>
<dbReference type="AlphaFoldDB" id="A0A1A9LGF6"/>
<dbReference type="InterPro" id="IPR027417">
    <property type="entry name" value="P-loop_NTPase"/>
</dbReference>
<dbReference type="GO" id="GO:0016887">
    <property type="term" value="F:ATP hydrolysis activity"/>
    <property type="evidence" value="ECO:0007669"/>
    <property type="project" value="InterPro"/>
</dbReference>
<dbReference type="GO" id="GO:0005524">
    <property type="term" value="F:ATP binding"/>
    <property type="evidence" value="ECO:0007669"/>
    <property type="project" value="UniProtKB-KW"/>
</dbReference>
<keyword evidence="6" id="KW-1185">Reference proteome</keyword>
<gene>
    <name evidence="5" type="ORF">A7A78_10220</name>
</gene>
<reference evidence="5 6" key="1">
    <citation type="submission" date="2016-05" db="EMBL/GenBank/DDBJ databases">
        <title>Genome sequencing of Vitellibacter soesokkakensis RSSK-12.</title>
        <authorList>
            <person name="Thevarajoo S."/>
            <person name="Selvaratnam C."/>
            <person name="Goh K.M."/>
            <person name="Chan K.-G."/>
            <person name="Chong C.S."/>
        </authorList>
    </citation>
    <scope>NUCLEOTIDE SEQUENCE [LARGE SCALE GENOMIC DNA]</scope>
    <source>
        <strain evidence="5 6">RSSK-12</strain>
    </source>
</reference>
<name>A0A1A9LGF6_9FLAO</name>
<dbReference type="PANTHER" id="PTHR23073">
    <property type="entry name" value="26S PROTEASOME REGULATORY SUBUNIT"/>
    <property type="match status" value="1"/>
</dbReference>
<dbReference type="SUPFAM" id="SSF52540">
    <property type="entry name" value="P-loop containing nucleoside triphosphate hydrolases"/>
    <property type="match status" value="1"/>
</dbReference>
<feature type="domain" description="AAA+ ATPase" evidence="4">
    <location>
        <begin position="233"/>
        <end position="365"/>
    </location>
</feature>
<dbReference type="Gene3D" id="3.40.50.300">
    <property type="entry name" value="P-loop containing nucleotide triphosphate hydrolases"/>
    <property type="match status" value="1"/>
</dbReference>
<dbReference type="STRING" id="1385699.A7A78_10220"/>
<proteinExistence type="inferred from homology"/>
<dbReference type="InterPro" id="IPR050221">
    <property type="entry name" value="26S_Proteasome_ATPase"/>
</dbReference>
<evidence type="ECO:0000259" key="4">
    <source>
        <dbReference type="SMART" id="SM00382"/>
    </source>
</evidence>
<dbReference type="EMBL" id="LXIE01000007">
    <property type="protein sequence ID" value="OAD91976.1"/>
    <property type="molecule type" value="Genomic_DNA"/>
</dbReference>
<comment type="caution">
    <text evidence="5">The sequence shown here is derived from an EMBL/GenBank/DDBJ whole genome shotgun (WGS) entry which is preliminary data.</text>
</comment>
<sequence>MKKTQGIELKHIISFLEALISWRIKNTAASFEKDAPKLDLKKLGKSNLGTFLKEENLSQAESAILLLTIIPSFNPSFLQEIVSKEFPNGTDFIEFGGVKGQNHRGILPTGETVQFILGGTDLSKRMQCMDFFSEAHLFNKKDILYLENVPSGEPLMSGKLILFPEIIHKLTTGTVPPPRLSTQFPADKLETKLSWNDLVLSEKTMLQIKELEIWLQHNEHLFKNWGMEKRLKPGYRVLFHGPAGTGKTLTASLLGKYTNKPVYRIDLSTVVSKYIGETEKNLSNLFNKAAHKDWILFFDEADAIFGKRTNVRDAHDKYANQEVSYLLQRVESHPGLIILASNFKDNIDEAFTRRFQSIIAFEMPNAAERIIIWKTNLPKKLKVDAEINWDQIAKKYELTGSNILNIIHFCCLKILNEKSGILTLEILQQGIKREFLKENRTH</sequence>
<organism evidence="5 6">
    <name type="scientific">Aequorivita soesokkakensis</name>
    <dbReference type="NCBI Taxonomy" id="1385699"/>
    <lineage>
        <taxon>Bacteria</taxon>
        <taxon>Pseudomonadati</taxon>
        <taxon>Bacteroidota</taxon>
        <taxon>Flavobacteriia</taxon>
        <taxon>Flavobacteriales</taxon>
        <taxon>Flavobacteriaceae</taxon>
        <taxon>Aequorivita</taxon>
    </lineage>
</organism>
<evidence type="ECO:0000256" key="2">
    <source>
        <dbReference type="ARBA" id="ARBA00022741"/>
    </source>
</evidence>
<evidence type="ECO:0000313" key="6">
    <source>
        <dbReference type="Proteomes" id="UP000077552"/>
    </source>
</evidence>
<dbReference type="RefSeq" id="WP_068761262.1">
    <property type="nucleotide sequence ID" value="NZ_LXIE01000007.1"/>
</dbReference>
<dbReference type="CDD" id="cd19481">
    <property type="entry name" value="RecA-like_protease"/>
    <property type="match status" value="1"/>
</dbReference>
<dbReference type="InterPro" id="IPR003593">
    <property type="entry name" value="AAA+_ATPase"/>
</dbReference>
<keyword evidence="3" id="KW-0067">ATP-binding</keyword>
<evidence type="ECO:0000313" key="5">
    <source>
        <dbReference type="EMBL" id="OAD91976.1"/>
    </source>
</evidence>
<comment type="similarity">
    <text evidence="1">Belongs to the AAA ATPase family.</text>
</comment>
<accession>A0A1A9LGF6</accession>
<dbReference type="Proteomes" id="UP000077552">
    <property type="component" value="Unassembled WGS sequence"/>
</dbReference>
<dbReference type="SMART" id="SM00382">
    <property type="entry name" value="AAA"/>
    <property type="match status" value="1"/>
</dbReference>
<dbReference type="Pfam" id="PF00004">
    <property type="entry name" value="AAA"/>
    <property type="match status" value="1"/>
</dbReference>
<dbReference type="InterPro" id="IPR003959">
    <property type="entry name" value="ATPase_AAA_core"/>
</dbReference>